<dbReference type="CDD" id="cd00060">
    <property type="entry name" value="FHA"/>
    <property type="match status" value="1"/>
</dbReference>
<reference evidence="3 4" key="1">
    <citation type="journal article" date="2020" name="Front. Microbiol.">
        <title>Genetic Organization of the aprX-lipA2 Operon Affects the Proteolytic Potential of Pseudomonas Species in Milk.</title>
        <authorList>
            <person name="Maier C."/>
            <person name="Huptas C."/>
            <person name="von Neubeck M."/>
            <person name="Scherer S."/>
            <person name="Wenning M."/>
            <person name="Lucking G."/>
        </authorList>
    </citation>
    <scope>NUCLEOTIDE SEQUENCE [LARGE SCALE GENOMIC DNA]</scope>
    <source>
        <strain evidence="3 4">G4779</strain>
    </source>
</reference>
<gene>
    <name evidence="3" type="primary">tagH</name>
    <name evidence="3" type="ORF">HBO33_14045</name>
</gene>
<dbReference type="Gene3D" id="2.60.200.20">
    <property type="match status" value="1"/>
</dbReference>
<dbReference type="Proteomes" id="UP000542111">
    <property type="component" value="Unassembled WGS sequence"/>
</dbReference>
<sequence length="375" mass="41025">MQLVFEVCGNGQDMPGSTRSKIFDGAGGVIGRGADCDWVIPDPSRQLSNHHALVSFRDDQYFLTDISTNGIRLGDGTVRLRKGQARPISQGMVLRMGPFDLRTQLLEAADTSNHHDNLIPDDAFLQLDPVRALDDQQARPLPEPSSTPSNWADTSTVERHHVPVPTLVEPAVQVSAPVETTPPAHDHGLFWEAFAQALGVRLDPLDEPGRQALAIKVADLLKQAIEGLQQNLHTHAELKSALGASLGQTPARDLGLLSEGGQALEAMLQGAGELTITQAYRDLQVHQVALLAGCRAAMRGALAAFAPGQLLVRFEQQGNTPRIPTSGAYWRAYLRHYQRLVEDDDWEERLLNEDFANAYREQVRLVSTLYSPCSG</sequence>
<evidence type="ECO:0000313" key="3">
    <source>
        <dbReference type="EMBL" id="NNA96295.1"/>
    </source>
</evidence>
<accession>A0A7Y1MQ73</accession>
<name>A0A7Y1MQ73_9PSED</name>
<organism evidence="3 4">
    <name type="scientific">Pseudomonas gessardii</name>
    <dbReference type="NCBI Taxonomy" id="78544"/>
    <lineage>
        <taxon>Bacteria</taxon>
        <taxon>Pseudomonadati</taxon>
        <taxon>Pseudomonadota</taxon>
        <taxon>Gammaproteobacteria</taxon>
        <taxon>Pseudomonadales</taxon>
        <taxon>Pseudomonadaceae</taxon>
        <taxon>Pseudomonas</taxon>
    </lineage>
</organism>
<evidence type="ECO:0000313" key="4">
    <source>
        <dbReference type="Proteomes" id="UP000542111"/>
    </source>
</evidence>
<dbReference type="InterPro" id="IPR000253">
    <property type="entry name" value="FHA_dom"/>
</dbReference>
<dbReference type="NCBIfam" id="TIGR03354">
    <property type="entry name" value="VI_FHA"/>
    <property type="match status" value="1"/>
</dbReference>
<dbReference type="EMBL" id="JAAQYP010000019">
    <property type="protein sequence ID" value="NNA96295.1"/>
    <property type="molecule type" value="Genomic_DNA"/>
</dbReference>
<dbReference type="Pfam" id="PF00498">
    <property type="entry name" value="FHA"/>
    <property type="match status" value="1"/>
</dbReference>
<evidence type="ECO:0000256" key="1">
    <source>
        <dbReference type="SAM" id="MobiDB-lite"/>
    </source>
</evidence>
<dbReference type="AlphaFoldDB" id="A0A7Y1MQ73"/>
<dbReference type="InterPro" id="IPR008984">
    <property type="entry name" value="SMAD_FHA_dom_sf"/>
</dbReference>
<dbReference type="InterPro" id="IPR046883">
    <property type="entry name" value="T6SS_FHA_C"/>
</dbReference>
<feature type="compositionally biased region" description="Polar residues" evidence="1">
    <location>
        <begin position="144"/>
        <end position="154"/>
    </location>
</feature>
<dbReference type="GeneID" id="70099741"/>
<dbReference type="SMART" id="SM00240">
    <property type="entry name" value="FHA"/>
    <property type="match status" value="1"/>
</dbReference>
<proteinExistence type="predicted"/>
<dbReference type="SUPFAM" id="SSF49879">
    <property type="entry name" value="SMAD/FHA domain"/>
    <property type="match status" value="1"/>
</dbReference>
<feature type="region of interest" description="Disordered" evidence="1">
    <location>
        <begin position="135"/>
        <end position="154"/>
    </location>
</feature>
<comment type="caution">
    <text evidence="3">The sequence shown here is derived from an EMBL/GenBank/DDBJ whole genome shotgun (WGS) entry which is preliminary data.</text>
</comment>
<dbReference type="OrthoDB" id="273564at2"/>
<protein>
    <submittedName>
        <fullName evidence="3">Type VI secretion system-associated FHA domain protein TagH</fullName>
    </submittedName>
</protein>
<feature type="domain" description="FHA" evidence="2">
    <location>
        <begin position="28"/>
        <end position="78"/>
    </location>
</feature>
<dbReference type="Pfam" id="PF20232">
    <property type="entry name" value="T6SS_FHA_C"/>
    <property type="match status" value="1"/>
</dbReference>
<dbReference type="InterPro" id="IPR017735">
    <property type="entry name" value="T6SS_FHA"/>
</dbReference>
<evidence type="ECO:0000259" key="2">
    <source>
        <dbReference type="PROSITE" id="PS50006"/>
    </source>
</evidence>
<dbReference type="RefSeq" id="WP_076963292.1">
    <property type="nucleotide sequence ID" value="NZ_CBCRYT010000013.1"/>
</dbReference>
<dbReference type="PROSITE" id="PS50006">
    <property type="entry name" value="FHA_DOMAIN"/>
    <property type="match status" value="1"/>
</dbReference>